<keyword evidence="6" id="KW-0472">Membrane</keyword>
<dbReference type="GO" id="GO:0005886">
    <property type="term" value="C:plasma membrane"/>
    <property type="evidence" value="ECO:0007669"/>
    <property type="project" value="UniProtKB-SubCell"/>
</dbReference>
<evidence type="ECO:0000259" key="8">
    <source>
        <dbReference type="Pfam" id="PF01052"/>
    </source>
</evidence>
<keyword evidence="4" id="KW-0145">Chemotaxis</keyword>
<feature type="domain" description="Flagellar motor switch protein FliN-like C-terminal" evidence="8">
    <location>
        <begin position="96"/>
        <end position="165"/>
    </location>
</feature>
<comment type="similarity">
    <text evidence="2">Belongs to the FliN/MopA/SpaO family.</text>
</comment>
<evidence type="ECO:0000256" key="5">
    <source>
        <dbReference type="ARBA" id="ARBA00022779"/>
    </source>
</evidence>
<dbReference type="PANTHER" id="PTHR43484:SF1">
    <property type="entry name" value="FLAGELLAR MOTOR SWITCH PROTEIN FLIN"/>
    <property type="match status" value="1"/>
</dbReference>
<evidence type="ECO:0000256" key="6">
    <source>
        <dbReference type="ARBA" id="ARBA00023136"/>
    </source>
</evidence>
<protein>
    <recommendedName>
        <fullName evidence="8">Flagellar motor switch protein FliN-like C-terminal domain-containing protein</fullName>
    </recommendedName>
</protein>
<dbReference type="GO" id="GO:0009425">
    <property type="term" value="C:bacterial-type flagellum basal body"/>
    <property type="evidence" value="ECO:0007669"/>
    <property type="project" value="InterPro"/>
</dbReference>
<name>A0A381PC24_9ZZZZ</name>
<evidence type="ECO:0000313" key="9">
    <source>
        <dbReference type="EMBL" id="SUZ63043.1"/>
    </source>
</evidence>
<dbReference type="EMBL" id="UINC01000906">
    <property type="protein sequence ID" value="SUZ63043.1"/>
    <property type="molecule type" value="Genomic_DNA"/>
</dbReference>
<organism evidence="9">
    <name type="scientific">marine metagenome</name>
    <dbReference type="NCBI Taxonomy" id="408172"/>
    <lineage>
        <taxon>unclassified sequences</taxon>
        <taxon>metagenomes</taxon>
        <taxon>ecological metagenomes</taxon>
    </lineage>
</organism>
<reference evidence="9" key="1">
    <citation type="submission" date="2018-05" db="EMBL/GenBank/DDBJ databases">
        <authorList>
            <person name="Lanie J.A."/>
            <person name="Ng W.-L."/>
            <person name="Kazmierczak K.M."/>
            <person name="Andrzejewski T.M."/>
            <person name="Davidsen T.M."/>
            <person name="Wayne K.J."/>
            <person name="Tettelin H."/>
            <person name="Glass J.I."/>
            <person name="Rusch D."/>
            <person name="Podicherti R."/>
            <person name="Tsui H.-C.T."/>
            <person name="Winkler M.E."/>
        </authorList>
    </citation>
    <scope>NUCLEOTIDE SEQUENCE</scope>
</reference>
<accession>A0A381PC24</accession>
<evidence type="ECO:0000256" key="7">
    <source>
        <dbReference type="SAM" id="MobiDB-lite"/>
    </source>
</evidence>
<sequence length="181" mass="19761">MVDEEVQEEQENVEMKAAETENGDSPDDDMDSLMNELEQQKTSPEGTGGSGDLSSLITEKADSTEENIDEMLDSASDTTSSMDDTPVEEGVDLEFLQKMPLTMTLEVGRAKMTINELLSVGQGSVLELHRLVGESLDLFANGKLIAQGEVVIVNEKFGAKLTNIISPEERIKQMDGMDKTN</sequence>
<dbReference type="GO" id="GO:0006935">
    <property type="term" value="P:chemotaxis"/>
    <property type="evidence" value="ECO:0007669"/>
    <property type="project" value="UniProtKB-KW"/>
</dbReference>
<dbReference type="GO" id="GO:0071973">
    <property type="term" value="P:bacterial-type flagellum-dependent cell motility"/>
    <property type="evidence" value="ECO:0007669"/>
    <property type="project" value="InterPro"/>
</dbReference>
<comment type="subcellular location">
    <subcellularLocation>
        <location evidence="1">Cell membrane</location>
        <topology evidence="1">Peripheral membrane protein</topology>
        <orientation evidence="1">Cytoplasmic side</orientation>
    </subcellularLocation>
</comment>
<keyword evidence="3" id="KW-1003">Cell membrane</keyword>
<dbReference type="InterPro" id="IPR036429">
    <property type="entry name" value="SpoA-like_sf"/>
</dbReference>
<gene>
    <name evidence="9" type="ORF">METZ01_LOCUS15897</name>
</gene>
<evidence type="ECO:0000256" key="3">
    <source>
        <dbReference type="ARBA" id="ARBA00022475"/>
    </source>
</evidence>
<dbReference type="InterPro" id="IPR001543">
    <property type="entry name" value="FliN-like_C"/>
</dbReference>
<feature type="compositionally biased region" description="Acidic residues" evidence="7">
    <location>
        <begin position="1"/>
        <end position="12"/>
    </location>
</feature>
<feature type="compositionally biased region" description="Acidic residues" evidence="7">
    <location>
        <begin position="21"/>
        <end position="31"/>
    </location>
</feature>
<dbReference type="NCBIfam" id="TIGR02480">
    <property type="entry name" value="fliN"/>
    <property type="match status" value="1"/>
</dbReference>
<dbReference type="InterPro" id="IPR001172">
    <property type="entry name" value="FliN_T3SS_HrcQb"/>
</dbReference>
<dbReference type="Pfam" id="PF01052">
    <property type="entry name" value="FliMN_C"/>
    <property type="match status" value="1"/>
</dbReference>
<dbReference type="PANTHER" id="PTHR43484">
    <property type="match status" value="1"/>
</dbReference>
<dbReference type="PRINTS" id="PR00956">
    <property type="entry name" value="FLGMOTORFLIN"/>
</dbReference>
<dbReference type="AlphaFoldDB" id="A0A381PC24"/>
<evidence type="ECO:0000256" key="4">
    <source>
        <dbReference type="ARBA" id="ARBA00022500"/>
    </source>
</evidence>
<dbReference type="InterPro" id="IPR051469">
    <property type="entry name" value="FliN/MopA/SpaO"/>
</dbReference>
<evidence type="ECO:0000256" key="1">
    <source>
        <dbReference type="ARBA" id="ARBA00004413"/>
    </source>
</evidence>
<dbReference type="SUPFAM" id="SSF101801">
    <property type="entry name" value="Surface presentation of antigens (SPOA)"/>
    <property type="match status" value="1"/>
</dbReference>
<feature type="region of interest" description="Disordered" evidence="7">
    <location>
        <begin position="1"/>
        <end position="65"/>
    </location>
</feature>
<dbReference type="GO" id="GO:0003774">
    <property type="term" value="F:cytoskeletal motor activity"/>
    <property type="evidence" value="ECO:0007669"/>
    <property type="project" value="InterPro"/>
</dbReference>
<evidence type="ECO:0000256" key="2">
    <source>
        <dbReference type="ARBA" id="ARBA00009226"/>
    </source>
</evidence>
<keyword evidence="5" id="KW-0283">Flagellar rotation</keyword>
<dbReference type="Gene3D" id="2.30.330.10">
    <property type="entry name" value="SpoA-like"/>
    <property type="match status" value="1"/>
</dbReference>
<proteinExistence type="inferred from homology"/>
<dbReference type="InterPro" id="IPR012826">
    <property type="entry name" value="FliN"/>
</dbReference>